<dbReference type="OrthoDB" id="8300003at2759"/>
<dbReference type="AlphaFoldDB" id="A0A7R8W438"/>
<evidence type="ECO:0000313" key="1">
    <source>
        <dbReference type="EMBL" id="CAD7224503.1"/>
    </source>
</evidence>
<name>A0A7R8W438_9CRUS</name>
<gene>
    <name evidence="1" type="ORF">CTOB1V02_LOCUS2460</name>
</gene>
<protein>
    <submittedName>
        <fullName evidence="1">Uncharacterized protein</fullName>
    </submittedName>
</protein>
<organism evidence="1">
    <name type="scientific">Cyprideis torosa</name>
    <dbReference type="NCBI Taxonomy" id="163714"/>
    <lineage>
        <taxon>Eukaryota</taxon>
        <taxon>Metazoa</taxon>
        <taxon>Ecdysozoa</taxon>
        <taxon>Arthropoda</taxon>
        <taxon>Crustacea</taxon>
        <taxon>Oligostraca</taxon>
        <taxon>Ostracoda</taxon>
        <taxon>Podocopa</taxon>
        <taxon>Podocopida</taxon>
        <taxon>Cytherocopina</taxon>
        <taxon>Cytheroidea</taxon>
        <taxon>Cytherideidae</taxon>
        <taxon>Cyprideis</taxon>
    </lineage>
</organism>
<proteinExistence type="predicted"/>
<accession>A0A7R8W438</accession>
<reference evidence="1" key="1">
    <citation type="submission" date="2020-11" db="EMBL/GenBank/DDBJ databases">
        <authorList>
            <person name="Tran Van P."/>
        </authorList>
    </citation>
    <scope>NUCLEOTIDE SEQUENCE</scope>
</reference>
<dbReference type="EMBL" id="OB660385">
    <property type="protein sequence ID" value="CAD7224503.1"/>
    <property type="molecule type" value="Genomic_DNA"/>
</dbReference>
<sequence>MSLKKIRRRLSQTFRFSVDGSLSELAEELTIDDKEHQENGAAGGLANPVRGFRMKNRRLSHSHSRIVGLAQETNSSKDIPKDCMVPRDVDLGSAIPEPNVRYGTADFRDCQCSEKPMTSIVGGEEKLFAEMVVCVRIVWTLEGVYEGYGQASATSRSRASVQNMDNEDGCHRRKHPEERSDVMEVSCIEEEFEENPKNSYSLWNRRVWPYRRQKAFLQMWGKSVRPSDGWENAPVRLAELENAVHHSSSAGVPDLDRSAEFRTTRAGSGWVRTRKGWATLLLFGHTTEVFLLSDKGKR</sequence>